<evidence type="ECO:0000313" key="7">
    <source>
        <dbReference type="Proteomes" id="UP000321947"/>
    </source>
</evidence>
<dbReference type="GO" id="GO:0008233">
    <property type="term" value="F:peptidase activity"/>
    <property type="evidence" value="ECO:0007669"/>
    <property type="project" value="UniProtKB-KW"/>
</dbReference>
<feature type="compositionally biased region" description="Basic and acidic residues" evidence="1">
    <location>
        <begin position="94"/>
        <end position="105"/>
    </location>
</feature>
<dbReference type="GO" id="GO:0003676">
    <property type="term" value="F:nucleic acid binding"/>
    <property type="evidence" value="ECO:0007669"/>
    <property type="project" value="InterPro"/>
</dbReference>
<dbReference type="Pfam" id="PF03732">
    <property type="entry name" value="Retrotrans_gag"/>
    <property type="match status" value="1"/>
</dbReference>
<evidence type="ECO:0000259" key="2">
    <source>
        <dbReference type="Pfam" id="PF00098"/>
    </source>
</evidence>
<protein>
    <submittedName>
        <fullName evidence="5">Gag protease polyprotein</fullName>
    </submittedName>
</protein>
<keyword evidence="5" id="KW-0378">Hydrolase</keyword>
<dbReference type="InterPro" id="IPR001878">
    <property type="entry name" value="Znf_CCHC"/>
</dbReference>
<dbReference type="GO" id="GO:0008270">
    <property type="term" value="F:zinc ion binding"/>
    <property type="evidence" value="ECO:0007669"/>
    <property type="project" value="InterPro"/>
</dbReference>
<feature type="region of interest" description="Disordered" evidence="1">
    <location>
        <begin position="94"/>
        <end position="141"/>
    </location>
</feature>
<evidence type="ECO:0000313" key="5">
    <source>
        <dbReference type="EMBL" id="TYK21060.1"/>
    </source>
</evidence>
<dbReference type="OrthoDB" id="1306017at2759"/>
<reference evidence="6 7" key="1">
    <citation type="submission" date="2019-08" db="EMBL/GenBank/DDBJ databases">
        <title>Draft genome sequences of two oriental melons (Cucumis melo L. var makuwa).</title>
        <authorList>
            <person name="Kwon S.-Y."/>
        </authorList>
    </citation>
    <scope>NUCLEOTIDE SEQUENCE [LARGE SCALE GENOMIC DNA]</scope>
    <source>
        <strain evidence="7">cv. Chang Bougi</strain>
        <strain evidence="6">cv. SW 3</strain>
        <tissue evidence="5">Leaf</tissue>
    </source>
</reference>
<feature type="compositionally biased region" description="Polar residues" evidence="1">
    <location>
        <begin position="119"/>
        <end position="136"/>
    </location>
</feature>
<dbReference type="Proteomes" id="UP000321393">
    <property type="component" value="Unassembled WGS sequence"/>
</dbReference>
<dbReference type="EMBL" id="SSTD01005932">
    <property type="protein sequence ID" value="TYK21060.1"/>
    <property type="molecule type" value="Genomic_DNA"/>
</dbReference>
<name>A0A5D3DC62_CUCMM</name>
<feature type="domain" description="CCHC-type" evidence="2">
    <location>
        <begin position="160"/>
        <end position="173"/>
    </location>
</feature>
<dbReference type="AlphaFoldDB" id="A0A5D3DC62"/>
<accession>A0A5D3DC62</accession>
<evidence type="ECO:0000259" key="3">
    <source>
        <dbReference type="Pfam" id="PF03732"/>
    </source>
</evidence>
<organism evidence="5 7">
    <name type="scientific">Cucumis melo var. makuwa</name>
    <name type="common">Oriental melon</name>
    <dbReference type="NCBI Taxonomy" id="1194695"/>
    <lineage>
        <taxon>Eukaryota</taxon>
        <taxon>Viridiplantae</taxon>
        <taxon>Streptophyta</taxon>
        <taxon>Embryophyta</taxon>
        <taxon>Tracheophyta</taxon>
        <taxon>Spermatophyta</taxon>
        <taxon>Magnoliopsida</taxon>
        <taxon>eudicotyledons</taxon>
        <taxon>Gunneridae</taxon>
        <taxon>Pentapetalae</taxon>
        <taxon>rosids</taxon>
        <taxon>fabids</taxon>
        <taxon>Cucurbitales</taxon>
        <taxon>Cucurbitaceae</taxon>
        <taxon>Benincaseae</taxon>
        <taxon>Cucumis</taxon>
    </lineage>
</organism>
<dbReference type="EMBL" id="SSTE01000109">
    <property type="protein sequence ID" value="KAA0068140.1"/>
    <property type="molecule type" value="Genomic_DNA"/>
</dbReference>
<dbReference type="Pfam" id="PF00098">
    <property type="entry name" value="zf-CCHC"/>
    <property type="match status" value="1"/>
</dbReference>
<evidence type="ECO:0000256" key="1">
    <source>
        <dbReference type="SAM" id="MobiDB-lite"/>
    </source>
</evidence>
<keyword evidence="5" id="KW-0645">Protease</keyword>
<dbReference type="GO" id="GO:0006508">
    <property type="term" value="P:proteolysis"/>
    <property type="evidence" value="ECO:0007669"/>
    <property type="project" value="UniProtKB-KW"/>
</dbReference>
<gene>
    <name evidence="5" type="ORF">E5676_scaffold392G00220</name>
    <name evidence="4" type="ORF">E6C27_scaffold238G001050</name>
</gene>
<feature type="domain" description="Retrotransposon gag" evidence="3">
    <location>
        <begin position="2"/>
        <end position="70"/>
    </location>
</feature>
<proteinExistence type="predicted"/>
<dbReference type="InterPro" id="IPR005162">
    <property type="entry name" value="Retrotrans_gag_dom"/>
</dbReference>
<evidence type="ECO:0000313" key="4">
    <source>
        <dbReference type="EMBL" id="KAA0068140.1"/>
    </source>
</evidence>
<dbReference type="Proteomes" id="UP000321947">
    <property type="component" value="Unassembled WGS sequence"/>
</dbReference>
<sequence>MFQGDVKDWWILHAARVGEAYSISWEDFRKVFHNKFYLRSFCDTKRNEFMNLVQGDMTIAKYNKFMIWLMTTSADWSYFSKIIEAAMRVKRNLAEEEKSSREKKSSSMFSGEEERKSVEGSSKQAKSSFRQGSRWTGHQKPRFTECGKRHSGVCEQNSIACFKCGQVGHFQKEWHLTLFKSLREEVQC</sequence>
<comment type="caution">
    <text evidence="5">The sequence shown here is derived from an EMBL/GenBank/DDBJ whole genome shotgun (WGS) entry which is preliminary data.</text>
</comment>
<evidence type="ECO:0000313" key="6">
    <source>
        <dbReference type="Proteomes" id="UP000321393"/>
    </source>
</evidence>